<dbReference type="EMBL" id="HBUF01659829">
    <property type="protein sequence ID" value="CAG6788432.1"/>
    <property type="molecule type" value="Transcribed_RNA"/>
</dbReference>
<dbReference type="EMBL" id="HBUF01659830">
    <property type="protein sequence ID" value="CAG6788436.1"/>
    <property type="molecule type" value="Transcribed_RNA"/>
</dbReference>
<name>A0A8D9BST8_9HEMI</name>
<dbReference type="EMBL" id="HBUF01659831">
    <property type="protein sequence ID" value="CAG6788440.1"/>
    <property type="molecule type" value="Transcribed_RNA"/>
</dbReference>
<evidence type="ECO:0000313" key="1">
    <source>
        <dbReference type="EMBL" id="CAG6788432.1"/>
    </source>
</evidence>
<dbReference type="AlphaFoldDB" id="A0A8D9BST8"/>
<accession>A0A8D9BST8</accession>
<dbReference type="EMBL" id="HBUF01286216">
    <property type="protein sequence ID" value="CAG6688327.1"/>
    <property type="molecule type" value="Transcribed_RNA"/>
</dbReference>
<organism evidence="1">
    <name type="scientific">Cacopsylla melanoneura</name>
    <dbReference type="NCBI Taxonomy" id="428564"/>
    <lineage>
        <taxon>Eukaryota</taxon>
        <taxon>Metazoa</taxon>
        <taxon>Ecdysozoa</taxon>
        <taxon>Arthropoda</taxon>
        <taxon>Hexapoda</taxon>
        <taxon>Insecta</taxon>
        <taxon>Pterygota</taxon>
        <taxon>Neoptera</taxon>
        <taxon>Paraneoptera</taxon>
        <taxon>Hemiptera</taxon>
        <taxon>Sternorrhyncha</taxon>
        <taxon>Psylloidea</taxon>
        <taxon>Psyllidae</taxon>
        <taxon>Psyllinae</taxon>
        <taxon>Cacopsylla</taxon>
    </lineage>
</organism>
<protein>
    <submittedName>
        <fullName evidence="1">Uncharacterized protein</fullName>
    </submittedName>
</protein>
<proteinExistence type="predicted"/>
<dbReference type="EMBL" id="HBUF01286217">
    <property type="protein sequence ID" value="CAG6688330.1"/>
    <property type="molecule type" value="Transcribed_RNA"/>
</dbReference>
<reference evidence="1" key="1">
    <citation type="submission" date="2021-05" db="EMBL/GenBank/DDBJ databases">
        <authorList>
            <person name="Alioto T."/>
            <person name="Alioto T."/>
            <person name="Gomez Garrido J."/>
        </authorList>
    </citation>
    <scope>NUCLEOTIDE SEQUENCE</scope>
</reference>
<sequence length="101" mass="11059">MSFFSVSLQEQSSLLLVHNVPYLISVEVMMLNIGSSIGGGAPLADITLGNTSASIILSSSTLIFHSVDEPELLWDTRNRRVQRPEALMQVNLLIMKLSSNN</sequence>
<dbReference type="EMBL" id="HBUF01286215">
    <property type="protein sequence ID" value="CAG6688324.1"/>
    <property type="molecule type" value="Transcribed_RNA"/>
</dbReference>